<evidence type="ECO:0000256" key="4">
    <source>
        <dbReference type="ARBA" id="ARBA00013673"/>
    </source>
</evidence>
<dbReference type="PANTHER" id="PTHR30027">
    <property type="entry name" value="RIBOSOMAL RNA SMALL SUBUNIT METHYLTRANSFERASE E"/>
    <property type="match status" value="1"/>
</dbReference>
<evidence type="ECO:0000256" key="7">
    <source>
        <dbReference type="ARBA" id="ARBA00022603"/>
    </source>
</evidence>
<comment type="similarity">
    <text evidence="2 12">Belongs to the RNA methyltransferase RsmE family.</text>
</comment>
<keyword evidence="9 12" id="KW-0949">S-adenosyl-L-methionine</keyword>
<evidence type="ECO:0000256" key="12">
    <source>
        <dbReference type="PIRNR" id="PIRNR015601"/>
    </source>
</evidence>
<dbReference type="Pfam" id="PF20260">
    <property type="entry name" value="PUA_4"/>
    <property type="match status" value="1"/>
</dbReference>
<reference evidence="14" key="1">
    <citation type="submission" date="2017-04" db="EMBL/GenBank/DDBJ databases">
        <title>Finegoldia magna isolated from orthopedic joint implant-associated infections.</title>
        <authorList>
            <person name="Bjorklund S."/>
            <person name="Bruggemann H."/>
            <person name="Jensen A."/>
            <person name="Hellmark B."/>
            <person name="Soderquist B."/>
        </authorList>
    </citation>
    <scope>NUCLEOTIDE SEQUENCE [LARGE SCALE GENOMIC DNA]</scope>
    <source>
        <strain evidence="14">08T492</strain>
    </source>
</reference>
<dbReference type="PIRSF" id="PIRSF015601">
    <property type="entry name" value="MTase_slr0722"/>
    <property type="match status" value="1"/>
</dbReference>
<dbReference type="GO" id="GO:0070475">
    <property type="term" value="P:rRNA base methylation"/>
    <property type="evidence" value="ECO:0007669"/>
    <property type="project" value="TreeGrafter"/>
</dbReference>
<evidence type="ECO:0000313" key="13">
    <source>
        <dbReference type="EMBL" id="OXZ38523.1"/>
    </source>
</evidence>
<evidence type="ECO:0000256" key="2">
    <source>
        <dbReference type="ARBA" id="ARBA00005528"/>
    </source>
</evidence>
<evidence type="ECO:0000256" key="6">
    <source>
        <dbReference type="ARBA" id="ARBA00022552"/>
    </source>
</evidence>
<dbReference type="EC" id="2.1.1.193" evidence="3 12"/>
<dbReference type="GO" id="GO:0070042">
    <property type="term" value="F:rRNA (uridine-N3-)-methyltransferase activity"/>
    <property type="evidence" value="ECO:0007669"/>
    <property type="project" value="TreeGrafter"/>
</dbReference>
<evidence type="ECO:0000256" key="1">
    <source>
        <dbReference type="ARBA" id="ARBA00004496"/>
    </source>
</evidence>
<keyword evidence="8 12" id="KW-0808">Transferase</keyword>
<proteinExistence type="inferred from homology"/>
<protein>
    <recommendedName>
        <fullName evidence="4 12">Ribosomal RNA small subunit methyltransferase E</fullName>
        <ecNumber evidence="3 12">2.1.1.193</ecNumber>
    </recommendedName>
</protein>
<comment type="function">
    <text evidence="10 12">Specifically methylates the N3 position of the uracil ring of uridine 1498 (m3U1498) in 16S rRNA. Acts on the fully assembled 30S ribosomal subunit.</text>
</comment>
<dbReference type="InterPro" id="IPR006700">
    <property type="entry name" value="RsmE"/>
</dbReference>
<comment type="caution">
    <text evidence="13">The sequence shown here is derived from an EMBL/GenBank/DDBJ whole genome shotgun (WGS) entry which is preliminary data.</text>
</comment>
<evidence type="ECO:0000256" key="10">
    <source>
        <dbReference type="ARBA" id="ARBA00025699"/>
    </source>
</evidence>
<dbReference type="AlphaFoldDB" id="A0A233W1K4"/>
<comment type="subcellular location">
    <subcellularLocation>
        <location evidence="1 12">Cytoplasm</location>
    </subcellularLocation>
</comment>
<accession>A0A233W1K4</accession>
<evidence type="ECO:0000256" key="8">
    <source>
        <dbReference type="ARBA" id="ARBA00022679"/>
    </source>
</evidence>
<keyword evidence="5 12" id="KW-0963">Cytoplasm</keyword>
<evidence type="ECO:0000256" key="11">
    <source>
        <dbReference type="ARBA" id="ARBA00047944"/>
    </source>
</evidence>
<comment type="catalytic activity">
    <reaction evidence="11 12">
        <text>uridine(1498) in 16S rRNA + S-adenosyl-L-methionine = N(3)-methyluridine(1498) in 16S rRNA + S-adenosyl-L-homocysteine + H(+)</text>
        <dbReference type="Rhea" id="RHEA:42920"/>
        <dbReference type="Rhea" id="RHEA-COMP:10283"/>
        <dbReference type="Rhea" id="RHEA-COMP:10284"/>
        <dbReference type="ChEBI" id="CHEBI:15378"/>
        <dbReference type="ChEBI" id="CHEBI:57856"/>
        <dbReference type="ChEBI" id="CHEBI:59789"/>
        <dbReference type="ChEBI" id="CHEBI:65315"/>
        <dbReference type="ChEBI" id="CHEBI:74502"/>
        <dbReference type="EC" id="2.1.1.193"/>
    </reaction>
</comment>
<dbReference type="InterPro" id="IPR046886">
    <property type="entry name" value="RsmE_MTase_dom"/>
</dbReference>
<keyword evidence="7 12" id="KW-0489">Methyltransferase</keyword>
<dbReference type="SUPFAM" id="SSF75217">
    <property type="entry name" value="alpha/beta knot"/>
    <property type="match status" value="1"/>
</dbReference>
<dbReference type="Gene3D" id="2.40.240.20">
    <property type="entry name" value="Hypothetical PUA domain-like, domain 1"/>
    <property type="match status" value="1"/>
</dbReference>
<dbReference type="InterPro" id="IPR029026">
    <property type="entry name" value="tRNA_m1G_MTases_N"/>
</dbReference>
<evidence type="ECO:0000313" key="14">
    <source>
        <dbReference type="Proteomes" id="UP000215361"/>
    </source>
</evidence>
<keyword evidence="6 12" id="KW-0698">rRNA processing</keyword>
<evidence type="ECO:0000256" key="3">
    <source>
        <dbReference type="ARBA" id="ARBA00012328"/>
    </source>
</evidence>
<dbReference type="GO" id="GO:0005737">
    <property type="term" value="C:cytoplasm"/>
    <property type="evidence" value="ECO:0007669"/>
    <property type="project" value="UniProtKB-SubCell"/>
</dbReference>
<name>A0A233W1K4_FINMA</name>
<sequence>MYRTFRNQEDKIDDKILIKGEDYNHIKNSLRLSKGSLIHQVIGDTIFVTEIEEITSNEIICKIIDEDSIQYESPLNITLYQCILKSDKNEYIIQKATELGVNKIVFVETERTVVKLDDKKWNKKKDRFEKIALESSKQSKRTVIPEIEGLIKINEIKNTSNCLNLVFYENEKESFKSFLSNSKKKDINIFIGPEGGLSEDNIQDLSSKGFKSVSLGNRILRADTAPICALSIIQYELGDIE</sequence>
<gene>
    <name evidence="13" type="ORF">B9N56_03770</name>
</gene>
<evidence type="ECO:0000256" key="9">
    <source>
        <dbReference type="ARBA" id="ARBA00022691"/>
    </source>
</evidence>
<dbReference type="NCBIfam" id="TIGR00046">
    <property type="entry name" value="RsmE family RNA methyltransferase"/>
    <property type="match status" value="1"/>
</dbReference>
<dbReference type="InterPro" id="IPR046887">
    <property type="entry name" value="RsmE_PUA-like"/>
</dbReference>
<evidence type="ECO:0000256" key="5">
    <source>
        <dbReference type="ARBA" id="ARBA00022490"/>
    </source>
</evidence>
<dbReference type="SUPFAM" id="SSF88697">
    <property type="entry name" value="PUA domain-like"/>
    <property type="match status" value="1"/>
</dbReference>
<dbReference type="Proteomes" id="UP000215361">
    <property type="component" value="Unassembled WGS sequence"/>
</dbReference>
<dbReference type="PANTHER" id="PTHR30027:SF3">
    <property type="entry name" value="16S RRNA (URACIL(1498)-N(3))-METHYLTRANSFERASE"/>
    <property type="match status" value="1"/>
</dbReference>
<dbReference type="InterPro" id="IPR015947">
    <property type="entry name" value="PUA-like_sf"/>
</dbReference>
<dbReference type="RefSeq" id="WP_002838400.1">
    <property type="nucleotide sequence ID" value="NZ_JAWGLI010000001.1"/>
</dbReference>
<dbReference type="EMBL" id="NDYI01000010">
    <property type="protein sequence ID" value="OXZ38523.1"/>
    <property type="molecule type" value="Genomic_DNA"/>
</dbReference>
<dbReference type="InterPro" id="IPR029028">
    <property type="entry name" value="Alpha/beta_knot_MTases"/>
</dbReference>
<dbReference type="CDD" id="cd18084">
    <property type="entry name" value="RsmE-like"/>
    <property type="match status" value="1"/>
</dbReference>
<dbReference type="Gene3D" id="3.40.1280.10">
    <property type="match status" value="1"/>
</dbReference>
<organism evidence="13 14">
    <name type="scientific">Finegoldia magna</name>
    <name type="common">Peptostreptococcus magnus</name>
    <dbReference type="NCBI Taxonomy" id="1260"/>
    <lineage>
        <taxon>Bacteria</taxon>
        <taxon>Bacillati</taxon>
        <taxon>Bacillota</taxon>
        <taxon>Tissierellia</taxon>
        <taxon>Tissierellales</taxon>
        <taxon>Peptoniphilaceae</taxon>
        <taxon>Finegoldia</taxon>
    </lineage>
</organism>
<dbReference type="Pfam" id="PF04452">
    <property type="entry name" value="Methyltrans_RNA"/>
    <property type="match status" value="1"/>
</dbReference>